<proteinExistence type="predicted"/>
<comment type="caution">
    <text evidence="1">The sequence shown here is derived from an EMBL/GenBank/DDBJ whole genome shotgun (WGS) entry which is preliminary data.</text>
</comment>
<organism evidence="1 2">
    <name type="scientific">Priestia megaterium</name>
    <name type="common">Bacillus megaterium</name>
    <dbReference type="NCBI Taxonomy" id="1404"/>
    <lineage>
        <taxon>Bacteria</taxon>
        <taxon>Bacillati</taxon>
        <taxon>Bacillota</taxon>
        <taxon>Bacilli</taxon>
        <taxon>Bacillales</taxon>
        <taxon>Bacillaceae</taxon>
        <taxon>Priestia</taxon>
    </lineage>
</organism>
<protein>
    <submittedName>
        <fullName evidence="1">Uncharacterized protein</fullName>
    </submittedName>
</protein>
<sequence length="77" mass="8333">MVSRRHIRFWLSFDERNVLLCIPPIGASAYVLLTVKVCDEDTTANGPAMGGLSRCVLKGTRTVLRGGRGSDAPNLSD</sequence>
<dbReference type="AlphaFoldDB" id="A0A3D8WYF4"/>
<dbReference type="EMBL" id="PQWM01000026">
    <property type="protein sequence ID" value="RDZ11782.1"/>
    <property type="molecule type" value="Genomic_DNA"/>
</dbReference>
<reference evidence="1 2" key="1">
    <citation type="journal article" date="2018" name="Appl. Environ. Microbiol.">
        <title>Antimicrobial susceptibility testing and tentative epidemiological cut-off values of five Bacillus species relevant for use as animal feed additives or for plant protection.</title>
        <authorList>
            <person name="Agerso Y."/>
            <person name="Stuer-Lauridsen B."/>
            <person name="Bjerre K."/>
            <person name="Jensen M.G."/>
            <person name="Johansen E."/>
            <person name="Bennedsen M."/>
            <person name="Brockmann E."/>
            <person name="Nielsen B."/>
        </authorList>
    </citation>
    <scope>NUCLEOTIDE SEQUENCE [LARGE SCALE GENOMIC DNA]</scope>
    <source>
        <strain evidence="1 2">CHCC20162</strain>
    </source>
</reference>
<gene>
    <name evidence="1" type="ORF">C3744_19910</name>
</gene>
<name>A0A3D8WYF4_PRIMG</name>
<dbReference type="Proteomes" id="UP000256519">
    <property type="component" value="Unassembled WGS sequence"/>
</dbReference>
<evidence type="ECO:0000313" key="1">
    <source>
        <dbReference type="EMBL" id="RDZ11782.1"/>
    </source>
</evidence>
<accession>A0A3D8WYF4</accession>
<evidence type="ECO:0000313" key="2">
    <source>
        <dbReference type="Proteomes" id="UP000256519"/>
    </source>
</evidence>